<protein>
    <recommendedName>
        <fullName evidence="2">SGNH hydrolase-type esterase domain-containing protein</fullName>
    </recommendedName>
</protein>
<feature type="domain" description="SGNH hydrolase-type esterase" evidence="2">
    <location>
        <begin position="73"/>
        <end position="275"/>
    </location>
</feature>
<feature type="region of interest" description="Disordered" evidence="1">
    <location>
        <begin position="24"/>
        <end position="67"/>
    </location>
</feature>
<feature type="compositionally biased region" description="Low complexity" evidence="1">
    <location>
        <begin position="24"/>
        <end position="60"/>
    </location>
</feature>
<evidence type="ECO:0000259" key="2">
    <source>
        <dbReference type="Pfam" id="PF13472"/>
    </source>
</evidence>
<evidence type="ECO:0000313" key="3">
    <source>
        <dbReference type="EMBL" id="GAA2467165.1"/>
    </source>
</evidence>
<dbReference type="SUPFAM" id="SSF52266">
    <property type="entry name" value="SGNH hydrolase"/>
    <property type="match status" value="1"/>
</dbReference>
<keyword evidence="4" id="KW-1185">Reference proteome</keyword>
<dbReference type="Proteomes" id="UP001500730">
    <property type="component" value="Unassembled WGS sequence"/>
</dbReference>
<comment type="caution">
    <text evidence="3">The sequence shown here is derived from an EMBL/GenBank/DDBJ whole genome shotgun (WGS) entry which is preliminary data.</text>
</comment>
<dbReference type="InterPro" id="IPR036514">
    <property type="entry name" value="SGNH_hydro_sf"/>
</dbReference>
<organism evidence="3 4">
    <name type="scientific">Terrabacter carboxydivorans</name>
    <dbReference type="NCBI Taxonomy" id="619730"/>
    <lineage>
        <taxon>Bacteria</taxon>
        <taxon>Bacillati</taxon>
        <taxon>Actinomycetota</taxon>
        <taxon>Actinomycetes</taxon>
        <taxon>Micrococcales</taxon>
        <taxon>Intrasporangiaceae</taxon>
        <taxon>Terrabacter</taxon>
    </lineage>
</organism>
<dbReference type="InterPro" id="IPR013830">
    <property type="entry name" value="SGNH_hydro"/>
</dbReference>
<dbReference type="Gene3D" id="3.40.50.1110">
    <property type="entry name" value="SGNH hydrolase"/>
    <property type="match status" value="1"/>
</dbReference>
<evidence type="ECO:0000256" key="1">
    <source>
        <dbReference type="SAM" id="MobiDB-lite"/>
    </source>
</evidence>
<name>A0ABN3KMC8_9MICO</name>
<dbReference type="Pfam" id="PF13472">
    <property type="entry name" value="Lipase_GDSL_2"/>
    <property type="match status" value="1"/>
</dbReference>
<dbReference type="InterPro" id="IPR051532">
    <property type="entry name" value="Ester_Hydrolysis_Enzymes"/>
</dbReference>
<sequence>MLVALLGVVVLAALAVSGVVPGLSATSSAGGPGSPTSAAPVPTTGTRGTSTTSPGATATTPPLPPGPLTVVGLGDSVPSAETCGCVGYVEQVGSQLQSLTHHSWVVHNDATGGWTTADVADDLGSPSTQSHLASADLVLVEVGANDFNLDRVDDQGCFPAAGSSCWASTITGLHDGLLRIIQGIRGIDHRPDLRIALLGYWNVTVDGSVGRRLGEDFVLGSDELTRLVNTTVEQVATATGSVYVDAYTPLKGVSGTRDPTADLLDDGDHPNATGHVLLANAVIDELRTSGSMGPWTVPVGPGHPPTPSAG</sequence>
<proteinExistence type="predicted"/>
<gene>
    <name evidence="3" type="ORF">GCM10009858_00380</name>
</gene>
<dbReference type="CDD" id="cd00229">
    <property type="entry name" value="SGNH_hydrolase"/>
    <property type="match status" value="1"/>
</dbReference>
<feature type="compositionally biased region" description="Pro residues" evidence="1">
    <location>
        <begin position="301"/>
        <end position="310"/>
    </location>
</feature>
<reference evidence="3 4" key="1">
    <citation type="journal article" date="2019" name="Int. J. Syst. Evol. Microbiol.">
        <title>The Global Catalogue of Microorganisms (GCM) 10K type strain sequencing project: providing services to taxonomists for standard genome sequencing and annotation.</title>
        <authorList>
            <consortium name="The Broad Institute Genomics Platform"/>
            <consortium name="The Broad Institute Genome Sequencing Center for Infectious Disease"/>
            <person name="Wu L."/>
            <person name="Ma J."/>
        </authorList>
    </citation>
    <scope>NUCLEOTIDE SEQUENCE [LARGE SCALE GENOMIC DNA]</scope>
    <source>
        <strain evidence="3 4">JCM 16259</strain>
    </source>
</reference>
<dbReference type="RefSeq" id="WP_344252092.1">
    <property type="nucleotide sequence ID" value="NZ_BAAARE010000001.1"/>
</dbReference>
<dbReference type="PANTHER" id="PTHR30383:SF5">
    <property type="entry name" value="SGNH HYDROLASE-TYPE ESTERASE DOMAIN-CONTAINING PROTEIN"/>
    <property type="match status" value="1"/>
</dbReference>
<dbReference type="EMBL" id="BAAARE010000001">
    <property type="protein sequence ID" value="GAA2467165.1"/>
    <property type="molecule type" value="Genomic_DNA"/>
</dbReference>
<feature type="region of interest" description="Disordered" evidence="1">
    <location>
        <begin position="291"/>
        <end position="310"/>
    </location>
</feature>
<accession>A0ABN3KMC8</accession>
<evidence type="ECO:0000313" key="4">
    <source>
        <dbReference type="Proteomes" id="UP001500730"/>
    </source>
</evidence>
<dbReference type="PANTHER" id="PTHR30383">
    <property type="entry name" value="THIOESTERASE 1/PROTEASE 1/LYSOPHOSPHOLIPASE L1"/>
    <property type="match status" value="1"/>
</dbReference>